<feature type="signal peptide" evidence="3">
    <location>
        <begin position="1"/>
        <end position="24"/>
    </location>
</feature>
<accession>A0A1L9B835</accession>
<evidence type="ECO:0000259" key="4">
    <source>
        <dbReference type="Pfam" id="PF04775"/>
    </source>
</evidence>
<dbReference type="PIRSF" id="PIRSF016521">
    <property type="entry name" value="Acyl-CoA_hydro"/>
    <property type="match status" value="1"/>
</dbReference>
<dbReference type="Pfam" id="PF04775">
    <property type="entry name" value="Bile_Hydr_Trans"/>
    <property type="match status" value="1"/>
</dbReference>
<dbReference type="GO" id="GO:0006631">
    <property type="term" value="P:fatty acid metabolic process"/>
    <property type="evidence" value="ECO:0007669"/>
    <property type="project" value="TreeGrafter"/>
</dbReference>
<dbReference type="PANTHER" id="PTHR10824:SF4">
    <property type="entry name" value="ACYL-COENZYME A THIOESTERASE 1-LIKE"/>
    <property type="match status" value="1"/>
</dbReference>
<evidence type="ECO:0000256" key="1">
    <source>
        <dbReference type="ARBA" id="ARBA00006538"/>
    </source>
</evidence>
<evidence type="ECO:0000256" key="3">
    <source>
        <dbReference type="SAM" id="SignalP"/>
    </source>
</evidence>
<dbReference type="Pfam" id="PF08840">
    <property type="entry name" value="BAAT_C"/>
    <property type="match status" value="1"/>
</dbReference>
<keyword evidence="7" id="KW-1185">Reference proteome</keyword>
<dbReference type="STRING" id="83449.BON30_25165"/>
<feature type="domain" description="Acyl-CoA thioester hydrolase/bile acid-CoA amino acid N-acetyltransferase" evidence="4">
    <location>
        <begin position="39"/>
        <end position="173"/>
    </location>
</feature>
<name>A0A1L9B835_9BACT</name>
<evidence type="ECO:0000256" key="2">
    <source>
        <dbReference type="PIRSR" id="PIRSR016521-1"/>
    </source>
</evidence>
<keyword evidence="3" id="KW-0732">Signal</keyword>
<dbReference type="InterPro" id="IPR029058">
    <property type="entry name" value="AB_hydrolase_fold"/>
</dbReference>
<dbReference type="RefSeq" id="WP_071900922.1">
    <property type="nucleotide sequence ID" value="NZ_MPIN01000006.1"/>
</dbReference>
<evidence type="ECO:0000313" key="6">
    <source>
        <dbReference type="EMBL" id="OJH38416.1"/>
    </source>
</evidence>
<reference evidence="7" key="1">
    <citation type="submission" date="2016-11" db="EMBL/GenBank/DDBJ databases">
        <authorList>
            <person name="Shukria A."/>
            <person name="Stevens D.C."/>
        </authorList>
    </citation>
    <scope>NUCLEOTIDE SEQUENCE [LARGE SCALE GENOMIC DNA]</scope>
    <source>
        <strain evidence="7">Cbfe23</strain>
    </source>
</reference>
<comment type="caution">
    <text evidence="6">The sequence shown here is derived from an EMBL/GenBank/DDBJ whole genome shotgun (WGS) entry which is preliminary data.</text>
</comment>
<gene>
    <name evidence="6" type="ORF">BON30_25165</name>
</gene>
<dbReference type="Gene3D" id="3.40.50.1820">
    <property type="entry name" value="alpha/beta hydrolase"/>
    <property type="match status" value="1"/>
</dbReference>
<organism evidence="6 7">
    <name type="scientific">Cystobacter ferrugineus</name>
    <dbReference type="NCBI Taxonomy" id="83449"/>
    <lineage>
        <taxon>Bacteria</taxon>
        <taxon>Pseudomonadati</taxon>
        <taxon>Myxococcota</taxon>
        <taxon>Myxococcia</taxon>
        <taxon>Myxococcales</taxon>
        <taxon>Cystobacterineae</taxon>
        <taxon>Archangiaceae</taxon>
        <taxon>Cystobacter</taxon>
    </lineage>
</organism>
<dbReference type="InterPro" id="IPR016662">
    <property type="entry name" value="Acyl-CoA_thioEstase_long-chain"/>
</dbReference>
<proteinExistence type="inferred from homology"/>
<protein>
    <recommendedName>
        <fullName evidence="8">Acyl-CoA thioester hydrolase</fullName>
    </recommendedName>
</protein>
<dbReference type="SUPFAM" id="SSF53474">
    <property type="entry name" value="alpha/beta-Hydrolases"/>
    <property type="match status" value="1"/>
</dbReference>
<dbReference type="InterPro" id="IPR042490">
    <property type="entry name" value="Thio_Ohase/BAAT_N"/>
</dbReference>
<feature type="chain" id="PRO_5013245180" description="Acyl-CoA thioester hydrolase" evidence="3">
    <location>
        <begin position="25"/>
        <end position="467"/>
    </location>
</feature>
<evidence type="ECO:0000313" key="7">
    <source>
        <dbReference type="Proteomes" id="UP000182229"/>
    </source>
</evidence>
<dbReference type="GO" id="GO:0006637">
    <property type="term" value="P:acyl-CoA metabolic process"/>
    <property type="evidence" value="ECO:0007669"/>
    <property type="project" value="InterPro"/>
</dbReference>
<evidence type="ECO:0000259" key="5">
    <source>
        <dbReference type="Pfam" id="PF08840"/>
    </source>
</evidence>
<evidence type="ECO:0008006" key="8">
    <source>
        <dbReference type="Google" id="ProtNLM"/>
    </source>
</evidence>
<feature type="active site" description="Charge relay system" evidence="2">
    <location>
        <position position="264"/>
    </location>
</feature>
<dbReference type="Gene3D" id="2.60.40.2240">
    <property type="entry name" value="Acyl-CoA thioester hydrolase/BAAT N-terminal domain"/>
    <property type="match status" value="1"/>
</dbReference>
<dbReference type="EMBL" id="MPIN01000006">
    <property type="protein sequence ID" value="OJH38416.1"/>
    <property type="molecule type" value="Genomic_DNA"/>
</dbReference>
<comment type="similarity">
    <text evidence="1">Belongs to the C/M/P thioester hydrolase family.</text>
</comment>
<dbReference type="GO" id="GO:0047617">
    <property type="term" value="F:fatty acyl-CoA hydrolase activity"/>
    <property type="evidence" value="ECO:0007669"/>
    <property type="project" value="TreeGrafter"/>
</dbReference>
<dbReference type="InterPro" id="IPR014940">
    <property type="entry name" value="BAAT_C"/>
</dbReference>
<sequence length="467" mass="50551">MFLKKRVRRSPVLPWSLAAGVANAEPAISITPAGGTLIDEPLSIVVRGLESGAQVSVKARLVDDRGIAWTSEALVYADNDGIVDLTSAASTGGTYQGVDASGLLWSMMPVTPDELDTYRKEMPKHPERTAAPTFDEPGESELRIWAERNGRELATTLYHQRRIAADVEVRAVRDGRLRGVLYRPKGGSGSRPALIWMMGSGGSVDSRYAPLLASRGYTVLALGYFGYADLPAASHNLPIEYVGEALDWMARETGRSRTVVVGMSRGTEAALLTGSFYPDKVAGVVAYAPSHVVNNGIDDKGNVAVPNWTWQGKPLPFAQASFPDAATWLKMGAEKPYMGTPIYLSAWNNPGADERYGIPVERIAAPILLISGSGDDLWPSAIGGDRIVARLKAKNFRYPYRHYRAPGAGHLFTPPNFVSTMSDWTFLRAIFVSTGGTPALNAAASRQAWSELLRFLGQVDGAKRKSR</sequence>
<reference evidence="6 7" key="2">
    <citation type="submission" date="2016-12" db="EMBL/GenBank/DDBJ databases">
        <title>Draft Genome Sequence of Cystobacter ferrugineus Strain Cbfe23.</title>
        <authorList>
            <person name="Akbar S."/>
            <person name="Dowd S.E."/>
            <person name="Stevens D.C."/>
        </authorList>
    </citation>
    <scope>NUCLEOTIDE SEQUENCE [LARGE SCALE GENOMIC DNA]</scope>
    <source>
        <strain evidence="6 7">Cbfe23</strain>
    </source>
</reference>
<feature type="domain" description="BAAT/Acyl-CoA thioester hydrolase C-terminal" evidence="5">
    <location>
        <begin position="238"/>
        <end position="458"/>
    </location>
</feature>
<feature type="active site" description="Charge relay system" evidence="2">
    <location>
        <position position="410"/>
    </location>
</feature>
<dbReference type="InterPro" id="IPR006862">
    <property type="entry name" value="Thio_Ohase/aa_AcTrfase"/>
</dbReference>
<dbReference type="Proteomes" id="UP000182229">
    <property type="component" value="Unassembled WGS sequence"/>
</dbReference>
<feature type="active site" description="Charge relay system" evidence="2">
    <location>
        <position position="375"/>
    </location>
</feature>
<dbReference type="PANTHER" id="PTHR10824">
    <property type="entry name" value="ACYL-COENZYME A THIOESTERASE-RELATED"/>
    <property type="match status" value="1"/>
</dbReference>
<dbReference type="AlphaFoldDB" id="A0A1L9B835"/>